<feature type="domain" description="Amidohydrolase-related" evidence="1">
    <location>
        <begin position="20"/>
        <end position="287"/>
    </location>
</feature>
<dbReference type="InterPro" id="IPR052358">
    <property type="entry name" value="Aro_Compnd_Degr_Hydrolases"/>
</dbReference>
<evidence type="ECO:0000313" key="3">
    <source>
        <dbReference type="Proteomes" id="UP000265848"/>
    </source>
</evidence>
<evidence type="ECO:0000313" key="2">
    <source>
        <dbReference type="EMBL" id="RII39826.1"/>
    </source>
</evidence>
<keyword evidence="2" id="KW-0378">Hydrolase</keyword>
<dbReference type="Pfam" id="PF04909">
    <property type="entry name" value="Amidohydro_2"/>
    <property type="match status" value="1"/>
</dbReference>
<gene>
    <name evidence="2" type="ORF">DL237_03740</name>
</gene>
<accession>A0A399JB12</accession>
<proteinExistence type="predicted"/>
<dbReference type="PANTHER" id="PTHR35563">
    <property type="entry name" value="BARREL METAL-DEPENDENT HYDROLASE, PUTATIVE (AFU_ORTHOLOGUE AFUA_1G16240)-RELATED"/>
    <property type="match status" value="1"/>
</dbReference>
<organism evidence="2 3">
    <name type="scientific">Pseudooceanicola sediminis</name>
    <dbReference type="NCBI Taxonomy" id="2211117"/>
    <lineage>
        <taxon>Bacteria</taxon>
        <taxon>Pseudomonadati</taxon>
        <taxon>Pseudomonadota</taxon>
        <taxon>Alphaproteobacteria</taxon>
        <taxon>Rhodobacterales</taxon>
        <taxon>Paracoccaceae</taxon>
        <taxon>Pseudooceanicola</taxon>
    </lineage>
</organism>
<comment type="caution">
    <text evidence="2">The sequence shown here is derived from an EMBL/GenBank/DDBJ whole genome shotgun (WGS) entry which is preliminary data.</text>
</comment>
<dbReference type="RefSeq" id="WP_119397706.1">
    <property type="nucleotide sequence ID" value="NZ_QWJJ01000003.1"/>
</dbReference>
<dbReference type="Gene3D" id="3.20.20.140">
    <property type="entry name" value="Metal-dependent hydrolases"/>
    <property type="match status" value="1"/>
</dbReference>
<dbReference type="SUPFAM" id="SSF51556">
    <property type="entry name" value="Metallo-dependent hydrolases"/>
    <property type="match status" value="1"/>
</dbReference>
<dbReference type="InterPro" id="IPR006680">
    <property type="entry name" value="Amidohydro-rel"/>
</dbReference>
<dbReference type="InterPro" id="IPR032466">
    <property type="entry name" value="Metal_Hydrolase"/>
</dbReference>
<sequence length="287" mass="30704">MITRTLTGPAPQITLPAGAVDCQCHMYLPGFPALPGGPPNPGGETPTPAQYREMMGWLGISRTIVTQGNAQQADNENLLACLADMTAAGVTTRGVCVITPETSAAEMQRLSDAGVIGARLMDLPGGAIGLSALEDLDAICADHDWVLAVQFDGSDILDHEPRLAALRSNWVFDHHGKFFRGAAPDGPEIAATKRLIDKGNCWFKLTGGYESSQTGGPDYTDIAANTRALAAHAPERLIWGTNWPHNLAKTTEEYPNDAALLDTVLGWLTPEQRHLALVTTPEALFRL</sequence>
<keyword evidence="3" id="KW-1185">Reference proteome</keyword>
<dbReference type="OrthoDB" id="9787654at2"/>
<evidence type="ECO:0000259" key="1">
    <source>
        <dbReference type="Pfam" id="PF04909"/>
    </source>
</evidence>
<dbReference type="GO" id="GO:0016787">
    <property type="term" value="F:hydrolase activity"/>
    <property type="evidence" value="ECO:0007669"/>
    <property type="project" value="UniProtKB-KW"/>
</dbReference>
<dbReference type="PANTHER" id="PTHR35563:SF2">
    <property type="entry name" value="BARREL METAL-DEPENDENT HYDROLASE, PUTATIVE (AFU_ORTHOLOGUE AFUA_1G16240)-RELATED"/>
    <property type="match status" value="1"/>
</dbReference>
<dbReference type="AlphaFoldDB" id="A0A399JB12"/>
<reference evidence="2 3" key="1">
    <citation type="submission" date="2018-08" db="EMBL/GenBank/DDBJ databases">
        <title>Pseudooceanicola sediminis CY03 in the family Rhodobacteracea.</title>
        <authorList>
            <person name="Zhang Y.-J."/>
        </authorList>
    </citation>
    <scope>NUCLEOTIDE SEQUENCE [LARGE SCALE GENOMIC DNA]</scope>
    <source>
        <strain evidence="2 3">CY03</strain>
    </source>
</reference>
<dbReference type="EMBL" id="QWJJ01000003">
    <property type="protein sequence ID" value="RII39826.1"/>
    <property type="molecule type" value="Genomic_DNA"/>
</dbReference>
<name>A0A399JB12_9RHOB</name>
<dbReference type="Proteomes" id="UP000265848">
    <property type="component" value="Unassembled WGS sequence"/>
</dbReference>
<protein>
    <submittedName>
        <fullName evidence="2">Amidohydrolase</fullName>
    </submittedName>
</protein>